<organism evidence="2 3">
    <name type="scientific">Ferrimonas marina</name>
    <dbReference type="NCBI Taxonomy" id="299255"/>
    <lineage>
        <taxon>Bacteria</taxon>
        <taxon>Pseudomonadati</taxon>
        <taxon>Pseudomonadota</taxon>
        <taxon>Gammaproteobacteria</taxon>
        <taxon>Alteromonadales</taxon>
        <taxon>Ferrimonadaceae</taxon>
        <taxon>Ferrimonas</taxon>
    </lineage>
</organism>
<dbReference type="Pfam" id="PF06291">
    <property type="entry name" value="Lambda_Bor"/>
    <property type="match status" value="1"/>
</dbReference>
<dbReference type="PROSITE" id="PS51257">
    <property type="entry name" value="PROKAR_LIPOPROTEIN"/>
    <property type="match status" value="1"/>
</dbReference>
<feature type="chain" id="PRO_5009913413" evidence="1">
    <location>
        <begin position="23"/>
        <end position="108"/>
    </location>
</feature>
<evidence type="ECO:0000256" key="1">
    <source>
        <dbReference type="SAM" id="SignalP"/>
    </source>
</evidence>
<gene>
    <name evidence="2" type="ORF">SAMN02745129_1546</name>
</gene>
<keyword evidence="3" id="KW-1185">Reference proteome</keyword>
<protein>
    <submittedName>
        <fullName evidence="2">Bor protein</fullName>
    </submittedName>
</protein>
<evidence type="ECO:0000313" key="2">
    <source>
        <dbReference type="EMBL" id="SHH23257.1"/>
    </source>
</evidence>
<dbReference type="EMBL" id="FQXG01000002">
    <property type="protein sequence ID" value="SHH23257.1"/>
    <property type="molecule type" value="Genomic_DNA"/>
</dbReference>
<reference evidence="2 3" key="1">
    <citation type="submission" date="2016-11" db="EMBL/GenBank/DDBJ databases">
        <authorList>
            <person name="Jaros S."/>
            <person name="Januszkiewicz K."/>
            <person name="Wedrychowicz H."/>
        </authorList>
    </citation>
    <scope>NUCLEOTIDE SEQUENCE [LARGE SCALE GENOMIC DNA]</scope>
    <source>
        <strain evidence="2 3">DSM 16917</strain>
    </source>
</reference>
<dbReference type="Proteomes" id="UP000184268">
    <property type="component" value="Unassembled WGS sequence"/>
</dbReference>
<feature type="signal peptide" evidence="1">
    <location>
        <begin position="1"/>
        <end position="22"/>
    </location>
</feature>
<accession>A0A1M5RA71</accession>
<proteinExistence type="predicted"/>
<sequence>MKKSLVAVAALVLLSGCHTIHFDHDQPVATNQAVSQSQWHHNMALSLVEVSQPVNLEQACGNNGWDSVTTETTFLNGLPTAVIPYLGLLWTPKTATVQCQSADSPSGS</sequence>
<dbReference type="STRING" id="299255.SAMN02745129_1546"/>
<dbReference type="AlphaFoldDB" id="A0A1M5RA71"/>
<keyword evidence="1" id="KW-0732">Signal</keyword>
<dbReference type="RefSeq" id="WP_067657579.1">
    <property type="nucleotide sequence ID" value="NZ_FQXG01000002.1"/>
</dbReference>
<name>A0A1M5RA71_9GAMM</name>
<dbReference type="OrthoDB" id="6305753at2"/>
<evidence type="ECO:0000313" key="3">
    <source>
        <dbReference type="Proteomes" id="UP000184268"/>
    </source>
</evidence>
<dbReference type="InterPro" id="IPR010438">
    <property type="entry name" value="Lambda_Bor"/>
</dbReference>